<organism evidence="3 4">
    <name type="scientific">Amantichitinum ursilacus</name>
    <dbReference type="NCBI Taxonomy" id="857265"/>
    <lineage>
        <taxon>Bacteria</taxon>
        <taxon>Pseudomonadati</taxon>
        <taxon>Pseudomonadota</taxon>
        <taxon>Betaproteobacteria</taxon>
        <taxon>Neisseriales</taxon>
        <taxon>Chitinibacteraceae</taxon>
        <taxon>Amantichitinum</taxon>
    </lineage>
</organism>
<evidence type="ECO:0000313" key="4">
    <source>
        <dbReference type="Proteomes" id="UP000037939"/>
    </source>
</evidence>
<dbReference type="Proteomes" id="UP000037939">
    <property type="component" value="Unassembled WGS sequence"/>
</dbReference>
<name>A0A0N0XLG7_9NEIS</name>
<proteinExistence type="predicted"/>
<feature type="coiled-coil region" evidence="1">
    <location>
        <begin position="79"/>
        <end position="127"/>
    </location>
</feature>
<evidence type="ECO:0000256" key="2">
    <source>
        <dbReference type="SAM" id="Phobius"/>
    </source>
</evidence>
<evidence type="ECO:0000313" key="3">
    <source>
        <dbReference type="EMBL" id="KPC53299.1"/>
    </source>
</evidence>
<reference evidence="3 4" key="1">
    <citation type="submission" date="2015-07" db="EMBL/GenBank/DDBJ databases">
        <title>Draft genome sequence of the Amantichitinum ursilacus IGB-41, a new chitin-degrading bacterium.</title>
        <authorList>
            <person name="Kirstahler P."/>
            <person name="Guenther M."/>
            <person name="Grumaz C."/>
            <person name="Rupp S."/>
            <person name="Zibek S."/>
            <person name="Sohn K."/>
        </authorList>
    </citation>
    <scope>NUCLEOTIDE SEQUENCE [LARGE SCALE GENOMIC DNA]</scope>
    <source>
        <strain evidence="3 4">IGB-41</strain>
    </source>
</reference>
<keyword evidence="4" id="KW-1185">Reference proteome</keyword>
<dbReference type="RefSeq" id="WP_053937540.1">
    <property type="nucleotide sequence ID" value="NZ_LAQT01000007.1"/>
</dbReference>
<comment type="caution">
    <text evidence="3">The sequence shown here is derived from an EMBL/GenBank/DDBJ whole genome shotgun (WGS) entry which is preliminary data.</text>
</comment>
<keyword evidence="1" id="KW-0175">Coiled coil</keyword>
<evidence type="ECO:0000256" key="1">
    <source>
        <dbReference type="SAM" id="Coils"/>
    </source>
</evidence>
<keyword evidence="2" id="KW-0472">Membrane</keyword>
<keyword evidence="2" id="KW-0812">Transmembrane</keyword>
<dbReference type="AlphaFoldDB" id="A0A0N0XLG7"/>
<gene>
    <name evidence="3" type="ORF">WG78_09425</name>
</gene>
<feature type="transmembrane region" description="Helical" evidence="2">
    <location>
        <begin position="37"/>
        <end position="60"/>
    </location>
</feature>
<protein>
    <submittedName>
        <fullName evidence="3">Uncharacterized protein</fullName>
    </submittedName>
</protein>
<keyword evidence="2" id="KW-1133">Transmembrane helix</keyword>
<dbReference type="EMBL" id="LAQT01000007">
    <property type="protein sequence ID" value="KPC53299.1"/>
    <property type="molecule type" value="Genomic_DNA"/>
</dbReference>
<sequence>MSDPKSEDEIKAEALAELAADEPPPKLSPFVVHKKKLIMGGIGATVLLLLVLGLLIGLGLRAAQRVGMQKQIVGLHVSVEDARETAKGYKEKLDEAKASRTEIAKQLEDVQAQLASAVAAASEAQAALAAATKASTPAAVAGARAGEGAAPAAASGPQYLRFGNGNCVLEVGAKKDPISLKNCMAGHKAP</sequence>
<dbReference type="STRING" id="857265.WG78_09425"/>
<accession>A0A0N0XLG7</accession>